<feature type="compositionally biased region" description="Basic and acidic residues" evidence="1">
    <location>
        <begin position="91"/>
        <end position="106"/>
    </location>
</feature>
<gene>
    <name evidence="2" type="ORF">DIABBA_LOCUS4362</name>
</gene>
<feature type="compositionally biased region" description="Basic residues" evidence="1">
    <location>
        <begin position="76"/>
        <end position="88"/>
    </location>
</feature>
<sequence length="383" mass="44562">MELESSTVNIDIEEVNEKSERMLDEAKKYNETFKLETDSAGQLELHVGEIFYECYFCDFITKNKNLFNSHKVFAHPRKNGQRHKRRQHIGSQEKDGEKNGVEENCRNKRKVGNHQTLSDDEKKLLLQCVSKFQLHKYYESVYTIKAAINDKWTQLSKIFKVKGYERPAEKLANNYLPLKFQAMSNINNFYIHRSSVRPRKLDYIFAYLFPKYFENLSLDMNELMADAKIHSLEILGSLASTEDQECPTTLEDIASIGHLNDVEPLPNLRRPHSEAGEEPANKIAKVVHEDEDAWLKRMLDITRGRNNCDATSKSLISENNSSTDDINTLKAKLLDIENKMKERDHQLELKNLEISYLKELHAKDLEIEKMKFAVQCQNVENKN</sequence>
<organism evidence="2 3">
    <name type="scientific">Diabrotica balteata</name>
    <name type="common">Banded cucumber beetle</name>
    <dbReference type="NCBI Taxonomy" id="107213"/>
    <lineage>
        <taxon>Eukaryota</taxon>
        <taxon>Metazoa</taxon>
        <taxon>Ecdysozoa</taxon>
        <taxon>Arthropoda</taxon>
        <taxon>Hexapoda</taxon>
        <taxon>Insecta</taxon>
        <taxon>Pterygota</taxon>
        <taxon>Neoptera</taxon>
        <taxon>Endopterygota</taxon>
        <taxon>Coleoptera</taxon>
        <taxon>Polyphaga</taxon>
        <taxon>Cucujiformia</taxon>
        <taxon>Chrysomeloidea</taxon>
        <taxon>Chrysomelidae</taxon>
        <taxon>Galerucinae</taxon>
        <taxon>Diabroticina</taxon>
        <taxon>Diabroticites</taxon>
        <taxon>Diabrotica</taxon>
    </lineage>
</organism>
<dbReference type="OrthoDB" id="6791283at2759"/>
<evidence type="ECO:0000313" key="2">
    <source>
        <dbReference type="EMBL" id="CAG9830675.1"/>
    </source>
</evidence>
<feature type="region of interest" description="Disordered" evidence="1">
    <location>
        <begin position="76"/>
        <end position="114"/>
    </location>
</feature>
<name>A0A9N9SWK9_DIABA</name>
<dbReference type="AlphaFoldDB" id="A0A9N9SWK9"/>
<dbReference type="Proteomes" id="UP001153709">
    <property type="component" value="Chromosome 3"/>
</dbReference>
<dbReference type="EMBL" id="OU898278">
    <property type="protein sequence ID" value="CAG9830675.1"/>
    <property type="molecule type" value="Genomic_DNA"/>
</dbReference>
<protein>
    <submittedName>
        <fullName evidence="2">Uncharacterized protein</fullName>
    </submittedName>
</protein>
<evidence type="ECO:0000256" key="1">
    <source>
        <dbReference type="SAM" id="MobiDB-lite"/>
    </source>
</evidence>
<evidence type="ECO:0000313" key="3">
    <source>
        <dbReference type="Proteomes" id="UP001153709"/>
    </source>
</evidence>
<accession>A0A9N9SWK9</accession>
<proteinExistence type="predicted"/>
<reference evidence="2" key="1">
    <citation type="submission" date="2022-01" db="EMBL/GenBank/DDBJ databases">
        <authorList>
            <person name="King R."/>
        </authorList>
    </citation>
    <scope>NUCLEOTIDE SEQUENCE</scope>
</reference>
<keyword evidence="3" id="KW-1185">Reference proteome</keyword>